<dbReference type="Ensembl" id="ENSMSIT00000021737.1">
    <property type="protein sequence ID" value="ENSMSIP00000017182.1"/>
    <property type="gene ID" value="ENSMSIG00000014686.1"/>
</dbReference>
<evidence type="ECO:0000313" key="15">
    <source>
        <dbReference type="Proteomes" id="UP000694415"/>
    </source>
</evidence>
<dbReference type="GO" id="GO:0061436">
    <property type="term" value="P:establishment of skin barrier"/>
    <property type="evidence" value="ECO:0007669"/>
    <property type="project" value="Ensembl"/>
</dbReference>
<reference evidence="14" key="2">
    <citation type="submission" date="2025-09" db="UniProtKB">
        <authorList>
            <consortium name="Ensembl"/>
        </authorList>
    </citation>
    <scope>IDENTIFICATION</scope>
</reference>
<keyword evidence="5 11" id="KW-0378">Hydrolase</keyword>
<dbReference type="GO" id="GO:0004252">
    <property type="term" value="F:serine-type endopeptidase activity"/>
    <property type="evidence" value="ECO:0007669"/>
    <property type="project" value="UniProtKB-EC"/>
</dbReference>
<dbReference type="PROSITE" id="PS00134">
    <property type="entry name" value="TRYPSIN_HIS"/>
    <property type="match status" value="1"/>
</dbReference>
<protein>
    <recommendedName>
        <fullName evidence="10">pancreatic elastase II</fullName>
        <ecNumber evidence="10">3.4.21.71</ecNumber>
    </recommendedName>
</protein>
<feature type="domain" description="Peptidase S1" evidence="13">
    <location>
        <begin position="31"/>
        <end position="269"/>
    </location>
</feature>
<keyword evidence="2" id="KW-0964">Secreted</keyword>
<keyword evidence="4 12" id="KW-0732">Signal</keyword>
<dbReference type="PROSITE" id="PS00135">
    <property type="entry name" value="TRYPSIN_SER"/>
    <property type="match status" value="1"/>
</dbReference>
<dbReference type="PANTHER" id="PTHR24257:SF19">
    <property type="entry name" value="CHYMOTRYPSIN-LIKE ELASTASE FAMILY MEMBER 2B"/>
    <property type="match status" value="1"/>
</dbReference>
<name>A0A8C6H720_MUSSI</name>
<evidence type="ECO:0000259" key="13">
    <source>
        <dbReference type="PROSITE" id="PS50240"/>
    </source>
</evidence>
<dbReference type="SUPFAM" id="SSF50494">
    <property type="entry name" value="Trypsin-like serine proteases"/>
    <property type="match status" value="1"/>
</dbReference>
<dbReference type="InterPro" id="IPR050850">
    <property type="entry name" value="Peptidase_S1_Elastase_sf"/>
</dbReference>
<dbReference type="EC" id="3.4.21.71" evidence="10"/>
<dbReference type="Gene3D" id="2.40.10.10">
    <property type="entry name" value="Trypsin-like serine proteases"/>
    <property type="match status" value="2"/>
</dbReference>
<dbReference type="FunFam" id="2.40.10.10:FF:000280">
    <property type="match status" value="1"/>
</dbReference>
<dbReference type="InterPro" id="IPR043504">
    <property type="entry name" value="Peptidase_S1_PA_chymotrypsin"/>
</dbReference>
<evidence type="ECO:0000256" key="9">
    <source>
        <dbReference type="ARBA" id="ARBA00036026"/>
    </source>
</evidence>
<dbReference type="Proteomes" id="UP000694415">
    <property type="component" value="Unplaced"/>
</dbReference>
<proteinExistence type="predicted"/>
<dbReference type="CDD" id="cd00190">
    <property type="entry name" value="Tryp_SPc"/>
    <property type="match status" value="1"/>
</dbReference>
<dbReference type="SMART" id="SM00020">
    <property type="entry name" value="Tryp_SPc"/>
    <property type="match status" value="1"/>
</dbReference>
<evidence type="ECO:0000256" key="10">
    <source>
        <dbReference type="ARBA" id="ARBA00038991"/>
    </source>
</evidence>
<dbReference type="PROSITE" id="PS50240">
    <property type="entry name" value="TRYPSIN_DOM"/>
    <property type="match status" value="1"/>
</dbReference>
<evidence type="ECO:0000256" key="4">
    <source>
        <dbReference type="ARBA" id="ARBA00022729"/>
    </source>
</evidence>
<dbReference type="GO" id="GO:0006508">
    <property type="term" value="P:proteolysis"/>
    <property type="evidence" value="ECO:0007669"/>
    <property type="project" value="UniProtKB-KW"/>
</dbReference>
<feature type="chain" id="PRO_5034647552" description="pancreatic elastase II" evidence="12">
    <location>
        <begin position="17"/>
        <end position="278"/>
    </location>
</feature>
<dbReference type="FunFam" id="2.40.10.10:FF:000004">
    <property type="entry name" value="Tryptase gamma 1"/>
    <property type="match status" value="1"/>
</dbReference>
<dbReference type="GO" id="GO:0005615">
    <property type="term" value="C:extracellular space"/>
    <property type="evidence" value="ECO:0007669"/>
    <property type="project" value="TreeGrafter"/>
</dbReference>
<dbReference type="PANTHER" id="PTHR24257">
    <property type="entry name" value="CHYMOTRYPSIN-LIKE ELASTASE FAMILY MEMBER"/>
    <property type="match status" value="1"/>
</dbReference>
<evidence type="ECO:0000256" key="2">
    <source>
        <dbReference type="ARBA" id="ARBA00022525"/>
    </source>
</evidence>
<dbReference type="PRINTS" id="PR00722">
    <property type="entry name" value="CHYMOTRYPSIN"/>
</dbReference>
<evidence type="ECO:0000256" key="3">
    <source>
        <dbReference type="ARBA" id="ARBA00022670"/>
    </source>
</evidence>
<organism evidence="14 15">
    <name type="scientific">Mus spicilegus</name>
    <name type="common">Mound-building mouse</name>
    <dbReference type="NCBI Taxonomy" id="10103"/>
    <lineage>
        <taxon>Eukaryota</taxon>
        <taxon>Metazoa</taxon>
        <taxon>Chordata</taxon>
        <taxon>Craniata</taxon>
        <taxon>Vertebrata</taxon>
        <taxon>Euteleostomi</taxon>
        <taxon>Mammalia</taxon>
        <taxon>Eutheria</taxon>
        <taxon>Euarchontoglires</taxon>
        <taxon>Glires</taxon>
        <taxon>Rodentia</taxon>
        <taxon>Myomorpha</taxon>
        <taxon>Muroidea</taxon>
        <taxon>Muridae</taxon>
        <taxon>Murinae</taxon>
        <taxon>Mus</taxon>
        <taxon>Mus</taxon>
    </lineage>
</organism>
<accession>A0A8C6H720</accession>
<evidence type="ECO:0000256" key="5">
    <source>
        <dbReference type="ARBA" id="ARBA00022801"/>
    </source>
</evidence>
<keyword evidence="8" id="KW-1015">Disulfide bond</keyword>
<keyword evidence="6 11" id="KW-0720">Serine protease</keyword>
<dbReference type="AlphaFoldDB" id="A0A8C6H720"/>
<feature type="signal peptide" evidence="12">
    <location>
        <begin position="1"/>
        <end position="16"/>
    </location>
</feature>
<evidence type="ECO:0000256" key="8">
    <source>
        <dbReference type="ARBA" id="ARBA00023157"/>
    </source>
</evidence>
<dbReference type="InterPro" id="IPR018114">
    <property type="entry name" value="TRYPSIN_HIS"/>
</dbReference>
<dbReference type="InterPro" id="IPR009003">
    <property type="entry name" value="Peptidase_S1_PA"/>
</dbReference>
<evidence type="ECO:0000256" key="11">
    <source>
        <dbReference type="RuleBase" id="RU363034"/>
    </source>
</evidence>
<keyword evidence="3 11" id="KW-0645">Protease</keyword>
<evidence type="ECO:0000256" key="7">
    <source>
        <dbReference type="ARBA" id="ARBA00023145"/>
    </source>
</evidence>
<dbReference type="InterPro" id="IPR033116">
    <property type="entry name" value="TRYPSIN_SER"/>
</dbReference>
<evidence type="ECO:0000313" key="14">
    <source>
        <dbReference type="Ensembl" id="ENSMSIP00000017182.1"/>
    </source>
</evidence>
<evidence type="ECO:0000256" key="1">
    <source>
        <dbReference type="ARBA" id="ARBA00004613"/>
    </source>
</evidence>
<comment type="subcellular location">
    <subcellularLocation>
        <location evidence="1">Secreted</location>
    </subcellularLocation>
</comment>
<sequence length="278" mass="29519">MIRTLLLSALVAGALSCGYPTYEVEDDVSRVVGGQEATPNTWPWQVSLQVLSSGRWRHNCGGSLVANNWVLTAAHCLSNYQSYRVLLGAHSLSNPGAGSAAVQVSKLVVHQMWNSQNIGNGYDIALIKLASPVTLSKNIQTACLPPAGTILPRNYVCYVTGWGLLQTNGNSPDTLRQGRLLVVDYATCSSASWWGSSVKSSMVCAGGDGVTSSCNGDSGGPLNCKASNGQWQVHGIVSFGSSLGCNYPRKPSVFTRVSNYIDWINSVRTAIPEPTAPP</sequence>
<dbReference type="GeneTree" id="ENSGT01030000234528"/>
<evidence type="ECO:0000256" key="6">
    <source>
        <dbReference type="ARBA" id="ARBA00022825"/>
    </source>
</evidence>
<keyword evidence="15" id="KW-1185">Reference proteome</keyword>
<reference evidence="14" key="1">
    <citation type="submission" date="2025-08" db="UniProtKB">
        <authorList>
            <consortium name="Ensembl"/>
        </authorList>
    </citation>
    <scope>IDENTIFICATION</scope>
</reference>
<comment type="catalytic activity">
    <reaction evidence="9">
        <text>Preferential cleavage: Leu-|-Xaa, Met-|-Xaa and Phe-|-Xaa. Hydrolyzes elastin.</text>
        <dbReference type="EC" id="3.4.21.71"/>
    </reaction>
</comment>
<dbReference type="InterPro" id="IPR001254">
    <property type="entry name" value="Trypsin_dom"/>
</dbReference>
<dbReference type="InterPro" id="IPR001314">
    <property type="entry name" value="Peptidase_S1A"/>
</dbReference>
<keyword evidence="7" id="KW-0865">Zymogen</keyword>
<dbReference type="PROSITE" id="PS51257">
    <property type="entry name" value="PROKAR_LIPOPROTEIN"/>
    <property type="match status" value="1"/>
</dbReference>
<dbReference type="Pfam" id="PF00089">
    <property type="entry name" value="Trypsin"/>
    <property type="match status" value="1"/>
</dbReference>
<evidence type="ECO:0000256" key="12">
    <source>
        <dbReference type="SAM" id="SignalP"/>
    </source>
</evidence>